<evidence type="ECO:0000256" key="3">
    <source>
        <dbReference type="ARBA" id="ARBA00022656"/>
    </source>
</evidence>
<reference evidence="5" key="1">
    <citation type="journal article" date="2006" name="BMC Genomics">
        <title>High degree of conservancy among secreted salivary gland proteins from two geographically distant Phlebotomus duboscqi sandflies populations (Mali and Kenya).</title>
        <authorList>
            <person name="Kato H."/>
            <person name="Anderson J.M."/>
            <person name="Kamhawi S."/>
            <person name="Oliveira F."/>
            <person name="Lawyer P.G."/>
            <person name="Pham V.M."/>
            <person name="Sangare C.S."/>
            <person name="Samake S."/>
            <person name="Sissoko I."/>
            <person name="Garfield M."/>
            <person name="Sigutova L."/>
            <person name="Volf P."/>
            <person name="Doumbia S."/>
            <person name="Valenzuela J.G."/>
        </authorList>
    </citation>
    <scope>NUCLEOTIDE SEQUENCE</scope>
</reference>
<sequence length="141" mass="16349">MKYLVVSLFLAVCFIGLCQAGIPSKKCREDHLAGKLKEECILYCEYEAYRFTNLKYDIKPKHIDNFLTVLTTGKVVNSTNRKKFEKMFNDCAKKAKAKHTTPNCERINYYYTCIIYETKDDLIISGKFQDAIDAYDKTVNI</sequence>
<evidence type="ECO:0000313" key="5">
    <source>
        <dbReference type="EMBL" id="ABI20156.1"/>
    </source>
</evidence>
<gene>
    <name evidence="5" type="primary">M32</name>
</gene>
<keyword evidence="2" id="KW-0964">Secreted</keyword>
<protein>
    <submittedName>
        <fullName evidence="5">14 kDa salivary protein</fullName>
    </submittedName>
</protein>
<feature type="signal peptide" evidence="4">
    <location>
        <begin position="1"/>
        <end position="20"/>
    </location>
</feature>
<dbReference type="Gene3D" id="1.10.238.20">
    <property type="entry name" value="Pheromone/general odorant binding protein domain"/>
    <property type="match status" value="1"/>
</dbReference>
<keyword evidence="3" id="KW-0800">Toxin</keyword>
<comment type="subcellular location">
    <subcellularLocation>
        <location evidence="1">Secreted</location>
    </subcellularLocation>
</comment>
<evidence type="ECO:0000256" key="4">
    <source>
        <dbReference type="SAM" id="SignalP"/>
    </source>
</evidence>
<dbReference type="EMBL" id="DQ834340">
    <property type="protein sequence ID" value="ABI20156.1"/>
    <property type="molecule type" value="mRNA"/>
</dbReference>
<keyword evidence="4" id="KW-0732">Signal</keyword>
<dbReference type="GO" id="GO:0090729">
    <property type="term" value="F:toxin activity"/>
    <property type="evidence" value="ECO:0007669"/>
    <property type="project" value="UniProtKB-KW"/>
</dbReference>
<evidence type="ECO:0000256" key="1">
    <source>
        <dbReference type="ARBA" id="ARBA00004613"/>
    </source>
</evidence>
<dbReference type="AlphaFoldDB" id="Q06K68"/>
<evidence type="ECO:0000256" key="2">
    <source>
        <dbReference type="ARBA" id="ARBA00022525"/>
    </source>
</evidence>
<feature type="chain" id="PRO_5004165327" evidence="4">
    <location>
        <begin position="21"/>
        <end position="141"/>
    </location>
</feature>
<dbReference type="GO" id="GO:0005576">
    <property type="term" value="C:extracellular region"/>
    <property type="evidence" value="ECO:0007669"/>
    <property type="project" value="UniProtKB-SubCell"/>
</dbReference>
<name>Q06K68_PHLDU</name>
<proteinExistence type="evidence at transcript level"/>
<dbReference type="GO" id="GO:0005549">
    <property type="term" value="F:odorant binding"/>
    <property type="evidence" value="ECO:0007669"/>
    <property type="project" value="InterPro"/>
</dbReference>
<accession>Q06K68</accession>
<dbReference type="InterPro" id="IPR036728">
    <property type="entry name" value="PBP_GOBP_sf"/>
</dbReference>
<organism evidence="5">
    <name type="scientific">Phlebotomus duboscqi</name>
    <name type="common">Sandfly</name>
    <dbReference type="NCBI Taxonomy" id="37738"/>
    <lineage>
        <taxon>Eukaryota</taxon>
        <taxon>Metazoa</taxon>
        <taxon>Ecdysozoa</taxon>
        <taxon>Arthropoda</taxon>
        <taxon>Hexapoda</taxon>
        <taxon>Insecta</taxon>
        <taxon>Pterygota</taxon>
        <taxon>Neoptera</taxon>
        <taxon>Endopterygota</taxon>
        <taxon>Diptera</taxon>
        <taxon>Nematocera</taxon>
        <taxon>Psychodoidea</taxon>
        <taxon>Psychodidae</taxon>
        <taxon>Phlebotomus</taxon>
        <taxon>Phlebotomus</taxon>
    </lineage>
</organism>